<evidence type="ECO:0000256" key="7">
    <source>
        <dbReference type="SAM" id="Phobius"/>
    </source>
</evidence>
<keyword evidence="4 7" id="KW-1133">Transmembrane helix</keyword>
<dbReference type="InterPro" id="IPR050932">
    <property type="entry name" value="TM2D1-3-like"/>
</dbReference>
<feature type="transmembrane region" description="Helical" evidence="7">
    <location>
        <begin position="36"/>
        <end position="57"/>
    </location>
</feature>
<feature type="domain" description="TM2" evidence="8">
    <location>
        <begin position="7"/>
        <end position="54"/>
    </location>
</feature>
<dbReference type="EMBL" id="FNQN01000010">
    <property type="protein sequence ID" value="SEA73061.1"/>
    <property type="molecule type" value="Genomic_DNA"/>
</dbReference>
<dbReference type="Pfam" id="PF05154">
    <property type="entry name" value="TM2"/>
    <property type="match status" value="1"/>
</dbReference>
<dbReference type="PANTHER" id="PTHR21016">
    <property type="entry name" value="BETA-AMYLOID BINDING PROTEIN-RELATED"/>
    <property type="match status" value="1"/>
</dbReference>
<dbReference type="InterPro" id="IPR007829">
    <property type="entry name" value="TM2"/>
</dbReference>
<keyword evidence="6" id="KW-0325">Glycoprotein</keyword>
<evidence type="ECO:0000256" key="2">
    <source>
        <dbReference type="ARBA" id="ARBA00022692"/>
    </source>
</evidence>
<evidence type="ECO:0000256" key="4">
    <source>
        <dbReference type="ARBA" id="ARBA00022989"/>
    </source>
</evidence>
<organism evidence="9 10">
    <name type="scientific">Desulfuromusa kysingii</name>
    <dbReference type="NCBI Taxonomy" id="37625"/>
    <lineage>
        <taxon>Bacteria</taxon>
        <taxon>Pseudomonadati</taxon>
        <taxon>Thermodesulfobacteriota</taxon>
        <taxon>Desulfuromonadia</taxon>
        <taxon>Desulfuromonadales</taxon>
        <taxon>Geopsychrobacteraceae</taxon>
        <taxon>Desulfuromusa</taxon>
    </lineage>
</organism>
<dbReference type="PANTHER" id="PTHR21016:SF7">
    <property type="entry name" value="TM2 DOMAIN-CONTAINING PROTEIN 3"/>
    <property type="match status" value="1"/>
</dbReference>
<name>A0A1H4DJV9_9BACT</name>
<sequence>MTNGVAKKKITAVVLCLLLGGLGIHRFYVGKTGTGILQLLTLGGLGIWALIDFIMILTGGFTDANGNALV</sequence>
<evidence type="ECO:0000259" key="8">
    <source>
        <dbReference type="Pfam" id="PF05154"/>
    </source>
</evidence>
<evidence type="ECO:0000256" key="3">
    <source>
        <dbReference type="ARBA" id="ARBA00022729"/>
    </source>
</evidence>
<keyword evidence="5 7" id="KW-0472">Membrane</keyword>
<keyword evidence="10" id="KW-1185">Reference proteome</keyword>
<keyword evidence="3" id="KW-0732">Signal</keyword>
<dbReference type="AlphaFoldDB" id="A0A1H4DJV9"/>
<evidence type="ECO:0000256" key="1">
    <source>
        <dbReference type="ARBA" id="ARBA00004141"/>
    </source>
</evidence>
<gene>
    <name evidence="9" type="ORF">SAMN05660420_03007</name>
</gene>
<accession>A0A1H4DJV9</accession>
<keyword evidence="2 7" id="KW-0812">Transmembrane</keyword>
<evidence type="ECO:0000313" key="10">
    <source>
        <dbReference type="Proteomes" id="UP000199409"/>
    </source>
</evidence>
<reference evidence="9 10" key="1">
    <citation type="submission" date="2016-10" db="EMBL/GenBank/DDBJ databases">
        <authorList>
            <person name="de Groot N.N."/>
        </authorList>
    </citation>
    <scope>NUCLEOTIDE SEQUENCE [LARGE SCALE GENOMIC DNA]</scope>
    <source>
        <strain evidence="9 10">DSM 7343</strain>
    </source>
</reference>
<protein>
    <submittedName>
        <fullName evidence="9">TM2 domain-containing protein</fullName>
    </submittedName>
</protein>
<dbReference type="STRING" id="37625.SAMN05660420_03007"/>
<dbReference type="Proteomes" id="UP000199409">
    <property type="component" value="Unassembled WGS sequence"/>
</dbReference>
<dbReference type="RefSeq" id="WP_092350300.1">
    <property type="nucleotide sequence ID" value="NZ_FNQN01000010.1"/>
</dbReference>
<proteinExistence type="predicted"/>
<evidence type="ECO:0000256" key="5">
    <source>
        <dbReference type="ARBA" id="ARBA00023136"/>
    </source>
</evidence>
<comment type="subcellular location">
    <subcellularLocation>
        <location evidence="1">Membrane</location>
        <topology evidence="1">Multi-pass membrane protein</topology>
    </subcellularLocation>
</comment>
<evidence type="ECO:0000256" key="6">
    <source>
        <dbReference type="ARBA" id="ARBA00023180"/>
    </source>
</evidence>
<evidence type="ECO:0000313" key="9">
    <source>
        <dbReference type="EMBL" id="SEA73061.1"/>
    </source>
</evidence>
<dbReference type="GO" id="GO:0016020">
    <property type="term" value="C:membrane"/>
    <property type="evidence" value="ECO:0007669"/>
    <property type="project" value="UniProtKB-SubCell"/>
</dbReference>